<evidence type="ECO:0000256" key="34">
    <source>
        <dbReference type="ARBA" id="ARBA00045987"/>
    </source>
</evidence>
<dbReference type="GO" id="GO:0006954">
    <property type="term" value="P:inflammatory response"/>
    <property type="evidence" value="ECO:0007669"/>
    <property type="project" value="UniProtKB-KW"/>
</dbReference>
<keyword evidence="28" id="KW-0395">Inflammatory response</keyword>
<dbReference type="InterPro" id="IPR004020">
    <property type="entry name" value="DAPIN"/>
</dbReference>
<evidence type="ECO:0000256" key="14">
    <source>
        <dbReference type="ARBA" id="ARBA00022737"/>
    </source>
</evidence>
<keyword evidence="27" id="KW-0804">Transcription</keyword>
<comment type="subcellular location">
    <subcellularLocation>
        <location evidence="5">Cytoplasm</location>
        <location evidence="5">Cytoskeleton</location>
        <location evidence="5">Microtubule organizing center</location>
    </subcellularLocation>
    <subcellularLocation>
        <location evidence="4">Endoplasmic reticulum</location>
    </subcellularLocation>
    <subcellularLocation>
        <location evidence="6">Golgi apparatus membrane</location>
    </subcellularLocation>
    <subcellularLocation>
        <location evidence="1">Inflammasome</location>
    </subcellularLocation>
    <subcellularLocation>
        <location evidence="3">Mitochondrion</location>
    </subcellularLocation>
    <subcellularLocation>
        <location evidence="2">Nucleus</location>
    </subcellularLocation>
    <subcellularLocation>
        <location evidence="7">Secreted</location>
    </subcellularLocation>
</comment>
<evidence type="ECO:0000256" key="9">
    <source>
        <dbReference type="ARBA" id="ARBA00022490"/>
    </source>
</evidence>
<evidence type="ECO:0000256" key="3">
    <source>
        <dbReference type="ARBA" id="ARBA00004173"/>
    </source>
</evidence>
<evidence type="ECO:0000256" key="22">
    <source>
        <dbReference type="ARBA" id="ARBA00023034"/>
    </source>
</evidence>
<evidence type="ECO:0000256" key="13">
    <source>
        <dbReference type="ARBA" id="ARBA00022588"/>
    </source>
</evidence>
<dbReference type="Pfam" id="PF05729">
    <property type="entry name" value="NACHT"/>
    <property type="match status" value="1"/>
</dbReference>
<dbReference type="GO" id="GO:0016787">
    <property type="term" value="F:hydrolase activity"/>
    <property type="evidence" value="ECO:0007669"/>
    <property type="project" value="UniProtKB-KW"/>
</dbReference>
<dbReference type="Pfam" id="PF17776">
    <property type="entry name" value="NLRC4_HD2"/>
    <property type="match status" value="1"/>
</dbReference>
<evidence type="ECO:0000256" key="25">
    <source>
        <dbReference type="ARBA" id="ARBA00023139"/>
    </source>
</evidence>
<organism evidence="38 39">
    <name type="scientific">Podarcis lilfordi</name>
    <name type="common">Lilford's wall lizard</name>
    <dbReference type="NCBI Taxonomy" id="74358"/>
    <lineage>
        <taxon>Eukaryota</taxon>
        <taxon>Metazoa</taxon>
        <taxon>Chordata</taxon>
        <taxon>Craniata</taxon>
        <taxon>Vertebrata</taxon>
        <taxon>Euteleostomi</taxon>
        <taxon>Lepidosauria</taxon>
        <taxon>Squamata</taxon>
        <taxon>Bifurcata</taxon>
        <taxon>Unidentata</taxon>
        <taxon>Episquamata</taxon>
        <taxon>Laterata</taxon>
        <taxon>Lacertibaenia</taxon>
        <taxon>Lacertidae</taxon>
        <taxon>Podarcis</taxon>
    </lineage>
</organism>
<evidence type="ECO:0000256" key="4">
    <source>
        <dbReference type="ARBA" id="ARBA00004240"/>
    </source>
</evidence>
<dbReference type="SUPFAM" id="SSF52540">
    <property type="entry name" value="P-loop containing nucleoside triphosphate hydrolases"/>
    <property type="match status" value="1"/>
</dbReference>
<comment type="catalytic activity">
    <reaction evidence="35">
        <text>ATP + H2O = ADP + phosphate + H(+)</text>
        <dbReference type="Rhea" id="RHEA:13065"/>
        <dbReference type="ChEBI" id="CHEBI:15377"/>
        <dbReference type="ChEBI" id="CHEBI:15378"/>
        <dbReference type="ChEBI" id="CHEBI:30616"/>
        <dbReference type="ChEBI" id="CHEBI:43474"/>
        <dbReference type="ChEBI" id="CHEBI:456216"/>
    </reaction>
    <physiologicalReaction direction="left-to-right" evidence="35">
        <dbReference type="Rhea" id="RHEA:13066"/>
    </physiologicalReaction>
</comment>
<comment type="similarity">
    <text evidence="8">Belongs to the NLRP family.</text>
</comment>
<evidence type="ECO:0000256" key="18">
    <source>
        <dbReference type="ARBA" id="ARBA00022840"/>
    </source>
</evidence>
<keyword evidence="10" id="KW-1017">Isopeptide bond</keyword>
<evidence type="ECO:0000256" key="29">
    <source>
        <dbReference type="ARBA" id="ARBA00023212"/>
    </source>
</evidence>
<proteinExistence type="inferred from homology"/>
<dbReference type="GO" id="GO:0005815">
    <property type="term" value="C:microtubule organizing center"/>
    <property type="evidence" value="ECO:0007669"/>
    <property type="project" value="UniProtKB-SubCell"/>
</dbReference>
<keyword evidence="11" id="KW-0964">Secreted</keyword>
<evidence type="ECO:0000256" key="21">
    <source>
        <dbReference type="ARBA" id="ARBA00023015"/>
    </source>
</evidence>
<evidence type="ECO:0000256" key="19">
    <source>
        <dbReference type="ARBA" id="ARBA00022843"/>
    </source>
</evidence>
<keyword evidence="29" id="KW-0206">Cytoskeleton</keyword>
<keyword evidence="31" id="KW-0539">Nucleus</keyword>
<keyword evidence="12" id="KW-0597">Phosphoprotein</keyword>
<dbReference type="PANTHER" id="PTHR45690:SF19">
    <property type="entry name" value="NACHT, LRR AND PYD DOMAINS-CONTAINING PROTEIN 3"/>
    <property type="match status" value="1"/>
</dbReference>
<evidence type="ECO:0000256" key="33">
    <source>
        <dbReference type="ARBA" id="ARBA00040040"/>
    </source>
</evidence>
<dbReference type="SMART" id="SM01289">
    <property type="entry name" value="PYRIN"/>
    <property type="match status" value="1"/>
</dbReference>
<dbReference type="SMART" id="SM01288">
    <property type="entry name" value="FISNA"/>
    <property type="match status" value="1"/>
</dbReference>
<keyword evidence="25" id="KW-0564">Palmitate</keyword>
<evidence type="ECO:0000256" key="5">
    <source>
        <dbReference type="ARBA" id="ARBA00004267"/>
    </source>
</evidence>
<dbReference type="Gene3D" id="3.40.50.300">
    <property type="entry name" value="P-loop containing nucleotide triphosphate hydrolases"/>
    <property type="match status" value="1"/>
</dbReference>
<evidence type="ECO:0000256" key="28">
    <source>
        <dbReference type="ARBA" id="ARBA00023198"/>
    </source>
</evidence>
<dbReference type="InterPro" id="IPR007111">
    <property type="entry name" value="NACHT_NTPase"/>
</dbReference>
<dbReference type="InterPro" id="IPR041267">
    <property type="entry name" value="NLRP_HD2"/>
</dbReference>
<dbReference type="InterPro" id="IPR027417">
    <property type="entry name" value="P-loop_NTPase"/>
</dbReference>
<keyword evidence="21" id="KW-0805">Transcription regulation</keyword>
<dbReference type="Gene3D" id="3.80.10.10">
    <property type="entry name" value="Ribonuclease Inhibitor"/>
    <property type="match status" value="1"/>
</dbReference>
<evidence type="ECO:0000256" key="17">
    <source>
        <dbReference type="ARBA" id="ARBA00022824"/>
    </source>
</evidence>
<evidence type="ECO:0000256" key="10">
    <source>
        <dbReference type="ARBA" id="ARBA00022499"/>
    </source>
</evidence>
<dbReference type="CDD" id="cd08321">
    <property type="entry name" value="Pyrin_ASC-like"/>
    <property type="match status" value="1"/>
</dbReference>
<keyword evidence="20" id="KW-0391">Immunity</keyword>
<keyword evidence="24" id="KW-0472">Membrane</keyword>
<keyword evidence="26" id="KW-0010">Activator</keyword>
<dbReference type="GO" id="GO:0005524">
    <property type="term" value="F:ATP binding"/>
    <property type="evidence" value="ECO:0007669"/>
    <property type="project" value="UniProtKB-KW"/>
</dbReference>
<evidence type="ECO:0000256" key="8">
    <source>
        <dbReference type="ARBA" id="ARBA00008665"/>
    </source>
</evidence>
<keyword evidence="17" id="KW-0256">Endoplasmic reticulum</keyword>
<evidence type="ECO:0000256" key="7">
    <source>
        <dbReference type="ARBA" id="ARBA00004613"/>
    </source>
</evidence>
<dbReference type="InterPro" id="IPR011029">
    <property type="entry name" value="DEATH-like_dom_sf"/>
</dbReference>
<accession>A0AA35JN61</accession>
<keyword evidence="14" id="KW-0677">Repeat</keyword>
<keyword evidence="16" id="KW-0378">Hydrolase</keyword>
<keyword evidence="39" id="KW-1185">Reference proteome</keyword>
<dbReference type="EMBL" id="OX395126">
    <property type="protein sequence ID" value="CAI5763085.1"/>
    <property type="molecule type" value="Genomic_DNA"/>
</dbReference>
<evidence type="ECO:0000256" key="6">
    <source>
        <dbReference type="ARBA" id="ARBA00004394"/>
    </source>
</evidence>
<evidence type="ECO:0000313" key="39">
    <source>
        <dbReference type="Proteomes" id="UP001178461"/>
    </source>
</evidence>
<evidence type="ECO:0000256" key="11">
    <source>
        <dbReference type="ARBA" id="ARBA00022525"/>
    </source>
</evidence>
<dbReference type="Gene3D" id="1.10.533.10">
    <property type="entry name" value="Death Domain, Fas"/>
    <property type="match status" value="1"/>
</dbReference>
<evidence type="ECO:0000259" key="36">
    <source>
        <dbReference type="PROSITE" id="PS50824"/>
    </source>
</evidence>
<gene>
    <name evidence="38" type="ORF">PODLI_1B039900</name>
</gene>
<dbReference type="InterPro" id="IPR041075">
    <property type="entry name" value="NOD1/2_WH"/>
</dbReference>
<dbReference type="GO" id="GO:0005783">
    <property type="term" value="C:endoplasmic reticulum"/>
    <property type="evidence" value="ECO:0007669"/>
    <property type="project" value="UniProtKB-SubCell"/>
</dbReference>
<dbReference type="PANTHER" id="PTHR45690">
    <property type="entry name" value="NACHT, LRR AND PYD DOMAINS-CONTAINING PROTEIN 12"/>
    <property type="match status" value="1"/>
</dbReference>
<reference evidence="38" key="1">
    <citation type="submission" date="2022-12" db="EMBL/GenBank/DDBJ databases">
        <authorList>
            <person name="Alioto T."/>
            <person name="Alioto T."/>
            <person name="Gomez Garrido J."/>
        </authorList>
    </citation>
    <scope>NUCLEOTIDE SEQUENCE</scope>
</reference>
<dbReference type="Proteomes" id="UP001178461">
    <property type="component" value="Chromosome 1"/>
</dbReference>
<keyword evidence="9" id="KW-0963">Cytoplasm</keyword>
<dbReference type="InterPro" id="IPR032675">
    <property type="entry name" value="LRR_dom_sf"/>
</dbReference>
<dbReference type="PROSITE" id="PS50824">
    <property type="entry name" value="DAPIN"/>
    <property type="match status" value="1"/>
</dbReference>
<evidence type="ECO:0000259" key="37">
    <source>
        <dbReference type="PROSITE" id="PS50837"/>
    </source>
</evidence>
<dbReference type="InterPro" id="IPR001611">
    <property type="entry name" value="Leu-rich_rpt"/>
</dbReference>
<dbReference type="SMART" id="SM00368">
    <property type="entry name" value="LRR_RI"/>
    <property type="match status" value="7"/>
</dbReference>
<evidence type="ECO:0000256" key="24">
    <source>
        <dbReference type="ARBA" id="ARBA00023136"/>
    </source>
</evidence>
<evidence type="ECO:0000256" key="31">
    <source>
        <dbReference type="ARBA" id="ARBA00023242"/>
    </source>
</evidence>
<feature type="domain" description="NACHT" evidence="37">
    <location>
        <begin position="196"/>
        <end position="514"/>
    </location>
</feature>
<keyword evidence="22" id="KW-0333">Golgi apparatus</keyword>
<dbReference type="Pfam" id="PF14484">
    <property type="entry name" value="FISNA"/>
    <property type="match status" value="1"/>
</dbReference>
<keyword evidence="15" id="KW-0547">Nucleotide-binding</keyword>
<dbReference type="InterPro" id="IPR050637">
    <property type="entry name" value="NLRP_innate_immun_reg"/>
</dbReference>
<dbReference type="GO" id="GO:0061702">
    <property type="term" value="C:canonical inflammasome complex"/>
    <property type="evidence" value="ECO:0007669"/>
    <property type="project" value="UniProtKB-SubCell"/>
</dbReference>
<dbReference type="GO" id="GO:0000139">
    <property type="term" value="C:Golgi membrane"/>
    <property type="evidence" value="ECO:0007669"/>
    <property type="project" value="UniProtKB-SubCell"/>
</dbReference>
<evidence type="ECO:0000256" key="16">
    <source>
        <dbReference type="ARBA" id="ARBA00022801"/>
    </source>
</evidence>
<protein>
    <recommendedName>
        <fullName evidence="33">NACHT, LRR and PYD domains-containing protein 3</fullName>
    </recommendedName>
</protein>
<dbReference type="AlphaFoldDB" id="A0AA35JN61"/>
<keyword evidence="13" id="KW-0399">Innate immunity</keyword>
<evidence type="ECO:0000256" key="35">
    <source>
        <dbReference type="ARBA" id="ARBA00048778"/>
    </source>
</evidence>
<keyword evidence="19" id="KW-0832">Ubl conjugation</keyword>
<keyword evidence="23" id="KW-0496">Mitochondrion</keyword>
<dbReference type="GO" id="GO:0045087">
    <property type="term" value="P:innate immune response"/>
    <property type="evidence" value="ECO:0007669"/>
    <property type="project" value="UniProtKB-KW"/>
</dbReference>
<evidence type="ECO:0000313" key="38">
    <source>
        <dbReference type="EMBL" id="CAI5763085.1"/>
    </source>
</evidence>
<evidence type="ECO:0000256" key="1">
    <source>
        <dbReference type="ARBA" id="ARBA00004110"/>
    </source>
</evidence>
<dbReference type="GO" id="GO:0005576">
    <property type="term" value="C:extracellular region"/>
    <property type="evidence" value="ECO:0007669"/>
    <property type="project" value="UniProtKB-SubCell"/>
</dbReference>
<evidence type="ECO:0000256" key="15">
    <source>
        <dbReference type="ARBA" id="ARBA00022741"/>
    </source>
</evidence>
<evidence type="ECO:0000256" key="12">
    <source>
        <dbReference type="ARBA" id="ARBA00022553"/>
    </source>
</evidence>
<dbReference type="GO" id="GO:0005634">
    <property type="term" value="C:nucleus"/>
    <property type="evidence" value="ECO:0007669"/>
    <property type="project" value="UniProtKB-SubCell"/>
</dbReference>
<keyword evidence="18" id="KW-0067">ATP-binding</keyword>
<comment type="function">
    <text evidence="34">Independently of inflammasome activation, regulates the differentiation of T helper 2 (Th2) cells and has a role in Th2 cell-dependent asthma and tumor growth. During Th2 differentiation, required for optimal IRF4 binding to IL4 promoter and for IRF4-dependent IL4 transcription. Binds to the consensus DNA sequence 5'-GRRGGNRGAG-3'. May also participate in the transcription of IL5, IL13, GATA3, CCR3, CCR4 and MAF.</text>
</comment>
<feature type="domain" description="Pyrin" evidence="36">
    <location>
        <begin position="1"/>
        <end position="95"/>
    </location>
</feature>
<name>A0AA35JN61_9SAUR</name>
<evidence type="ECO:0000256" key="27">
    <source>
        <dbReference type="ARBA" id="ARBA00023163"/>
    </source>
</evidence>
<dbReference type="Pfam" id="PF17779">
    <property type="entry name" value="WHD_NOD2"/>
    <property type="match status" value="1"/>
</dbReference>
<evidence type="ECO:0000256" key="2">
    <source>
        <dbReference type="ARBA" id="ARBA00004123"/>
    </source>
</evidence>
<dbReference type="PROSITE" id="PS50837">
    <property type="entry name" value="NACHT"/>
    <property type="match status" value="1"/>
</dbReference>
<sequence>MGNKSSRISDLLLLVLDDLSQEDFKRFKDKLSYSDLEGKRFIIPRSRLENADRVDTKNLLLKCYGGDDAIDVTIQVLSDINQKESAAKLRKEKEKGLVSGQKALEISPKDYRIKYREYVWEEYQVIQDKNALLGQWVNLNRRYTQLLIIQKHCLLEEKQHEIMSTGRKHANMMGKQASPGSIAALFDPDDNRVNPRTVVLQGPAGIGKTMTARKIMLDWAVGKLYQGKFDYAFYINCREINLMTEQQSLIDLIFWNCPERNAPLEDIFANPERLLFIIDGLDELKFSLESNEEHLCFDPSQKKPVKVVLRSLVRKSILPKSYLIITTRPIALEQLQKCLKYPRYIEILGFSEKDREEYFHKYFGNERQAVQAFGVVKANEMLFTMCFVPIVCWIICTVMKQQMDRGEDLVQTSKTTTCVYMFYLTSLLRDHSPVLERGKQKHFQNLCLLAREGVLTRKILFEEDDLQKHGLKEADIRSLFLHKKLFQQDIDCQSAYSFIHLSFQEFFAALSYVLEEIPEMADKSDCSYEDVRKLLKDFGEGGNEYLVLTVRFLFGLLNEKRKKTIEKSLGYKICSETKQVLLDWIEAEVASKSCQKQSEIFSCLYEIQEEEFVGKAMDCIPEIKLYDNCLGNAFNSLVISFCLRHCRKEQSFHLGYLLFLSSLYFNGRVDENLPLLFEGLKDPRCNVREICFKRCNLRAASFEILTSVLTMNQHIREFNLQQSDLGEVGVIKLCQALKHPNCKLQTLRLRCCNLSPKSCEKLASIVPKNQNLRMLYLDFNNIGDAGLIELCQMLMHPDCQLQVLSLLGCNLTAACCVNLASVLCKNQSLLELSLGHNEEMGEAGVQLLCEGLRHPNCKIVSLRLDSCGLTEACWEAFLAALKTNQSLRELDLQNNDELKRYLEADKRSRIRKLKQHNFRIQISL</sequence>
<evidence type="ECO:0000256" key="26">
    <source>
        <dbReference type="ARBA" id="ARBA00023159"/>
    </source>
</evidence>
<dbReference type="SUPFAM" id="SSF52047">
    <property type="entry name" value="RNI-like"/>
    <property type="match status" value="1"/>
</dbReference>
<keyword evidence="30" id="KW-1271">Inflammasome</keyword>
<dbReference type="SUPFAM" id="SSF47986">
    <property type="entry name" value="DEATH domain"/>
    <property type="match status" value="1"/>
</dbReference>
<dbReference type="InterPro" id="IPR029495">
    <property type="entry name" value="NACHT-assoc"/>
</dbReference>
<evidence type="ECO:0000256" key="32">
    <source>
        <dbReference type="ARBA" id="ARBA00023288"/>
    </source>
</evidence>
<dbReference type="GO" id="GO:0005739">
    <property type="term" value="C:mitochondrion"/>
    <property type="evidence" value="ECO:0007669"/>
    <property type="project" value="UniProtKB-SubCell"/>
</dbReference>
<evidence type="ECO:0000256" key="20">
    <source>
        <dbReference type="ARBA" id="ARBA00022859"/>
    </source>
</evidence>
<keyword evidence="32" id="KW-0449">Lipoprotein</keyword>
<dbReference type="Pfam" id="PF02758">
    <property type="entry name" value="PYRIN"/>
    <property type="match status" value="1"/>
</dbReference>
<evidence type="ECO:0000256" key="30">
    <source>
        <dbReference type="ARBA" id="ARBA00023233"/>
    </source>
</evidence>
<dbReference type="Pfam" id="PF13516">
    <property type="entry name" value="LRR_6"/>
    <property type="match status" value="3"/>
</dbReference>
<evidence type="ECO:0000256" key="23">
    <source>
        <dbReference type="ARBA" id="ARBA00023128"/>
    </source>
</evidence>